<dbReference type="InterPro" id="IPR029044">
    <property type="entry name" value="Nucleotide-diphossugar_trans"/>
</dbReference>
<keyword evidence="2" id="KW-1185">Reference proteome</keyword>
<evidence type="ECO:0000313" key="2">
    <source>
        <dbReference type="Proteomes" id="UP000220836"/>
    </source>
</evidence>
<dbReference type="SUPFAM" id="SSF53448">
    <property type="entry name" value="Nucleotide-diphospho-sugar transferases"/>
    <property type="match status" value="1"/>
</dbReference>
<dbReference type="RefSeq" id="WP_141467931.1">
    <property type="nucleotide sequence ID" value="NZ_FXYH01000001.1"/>
</dbReference>
<gene>
    <name evidence="1" type="ORF">PEV8663_00453</name>
</gene>
<accession>A0A238JVV4</accession>
<name>A0A238JVV4_9RHOB</name>
<dbReference type="Gene3D" id="3.90.550.10">
    <property type="entry name" value="Spore Coat Polysaccharide Biosynthesis Protein SpsA, Chain A"/>
    <property type="match status" value="1"/>
</dbReference>
<proteinExistence type="predicted"/>
<dbReference type="CDD" id="cd00761">
    <property type="entry name" value="Glyco_tranf_GTA_type"/>
    <property type="match status" value="1"/>
</dbReference>
<sequence>MTMSKIRLSHLIPMYRSGRFLDSIAHNIQELARPDTEVILADRNGDEAFCSSLRDRFANLPNVQVICDNSNLTWVGNMSDLMARASGETFQIVPHDDVTSREAADKLYTALMDAPDAVLAYGYSEGYTLDWKHIPHADQPRGAVELLGPSPWRLSDALELMWMDRFNGAFKGVIRSEVLRNPALQFQSTKSTILSERAWLFALALTGGFVFEPVRMFKKRFYPESTHRSWEMSPTVFLDLEKVMISYAEAIFASDPERREDVIRDIMLNAACRRRGIRKGQGLELVHHSLYDQVVAGRLDAAISWRESSNGIA</sequence>
<evidence type="ECO:0000313" key="1">
    <source>
        <dbReference type="EMBL" id="SMX34294.1"/>
    </source>
</evidence>
<organism evidence="1 2">
    <name type="scientific">Pelagimonas varians</name>
    <dbReference type="NCBI Taxonomy" id="696760"/>
    <lineage>
        <taxon>Bacteria</taxon>
        <taxon>Pseudomonadati</taxon>
        <taxon>Pseudomonadota</taxon>
        <taxon>Alphaproteobacteria</taxon>
        <taxon>Rhodobacterales</taxon>
        <taxon>Roseobacteraceae</taxon>
        <taxon>Pelagimonas</taxon>
    </lineage>
</organism>
<reference evidence="1 2" key="1">
    <citation type="submission" date="2017-05" db="EMBL/GenBank/DDBJ databases">
        <authorList>
            <person name="Song R."/>
            <person name="Chenine A.L."/>
            <person name="Ruprecht R.M."/>
        </authorList>
    </citation>
    <scope>NUCLEOTIDE SEQUENCE [LARGE SCALE GENOMIC DNA]</scope>
    <source>
        <strain evidence="1 2">CECT 8663</strain>
    </source>
</reference>
<protein>
    <submittedName>
        <fullName evidence="1">Uncharacterized protein</fullName>
    </submittedName>
</protein>
<dbReference type="Proteomes" id="UP000220836">
    <property type="component" value="Unassembled WGS sequence"/>
</dbReference>
<dbReference type="EMBL" id="FXYH01000001">
    <property type="protein sequence ID" value="SMX34294.1"/>
    <property type="molecule type" value="Genomic_DNA"/>
</dbReference>
<dbReference type="AlphaFoldDB" id="A0A238JVV4"/>
<dbReference type="OrthoDB" id="9807795at2"/>